<dbReference type="SUPFAM" id="SSF53822">
    <property type="entry name" value="Periplasmic binding protein-like I"/>
    <property type="match status" value="1"/>
</dbReference>
<dbReference type="InterPro" id="IPR025997">
    <property type="entry name" value="SBP_2_dom"/>
</dbReference>
<protein>
    <submittedName>
        <fullName evidence="6">Monosaccharide ABC transporter substrate-binding protein, CUT2 family</fullName>
    </submittedName>
</protein>
<dbReference type="Gene3D" id="3.40.50.2300">
    <property type="match status" value="2"/>
</dbReference>
<dbReference type="Pfam" id="PF13407">
    <property type="entry name" value="Peripla_BP_4"/>
    <property type="match status" value="1"/>
</dbReference>
<dbReference type="EMBL" id="NIGF01000013">
    <property type="protein sequence ID" value="PQV63281.1"/>
    <property type="molecule type" value="Genomic_DNA"/>
</dbReference>
<dbReference type="PANTHER" id="PTHR46847:SF1">
    <property type="entry name" value="D-ALLOSE-BINDING PERIPLASMIC PROTEIN-RELATED"/>
    <property type="match status" value="1"/>
</dbReference>
<comment type="similarity">
    <text evidence="2">Belongs to the bacterial solute-binding protein 2 family.</text>
</comment>
<dbReference type="AlphaFoldDB" id="A0A2S8SR40"/>
<keyword evidence="3 4" id="KW-0732">Signal</keyword>
<feature type="signal peptide" evidence="4">
    <location>
        <begin position="1"/>
        <end position="21"/>
    </location>
</feature>
<dbReference type="PROSITE" id="PS51257">
    <property type="entry name" value="PROKAR_LIPOPROTEIN"/>
    <property type="match status" value="1"/>
</dbReference>
<evidence type="ECO:0000313" key="6">
    <source>
        <dbReference type="EMBL" id="PQV63281.1"/>
    </source>
</evidence>
<dbReference type="GO" id="GO:0030313">
    <property type="term" value="C:cell envelope"/>
    <property type="evidence" value="ECO:0007669"/>
    <property type="project" value="UniProtKB-SubCell"/>
</dbReference>
<proteinExistence type="inferred from homology"/>
<sequence length="342" mass="35329">MKISFPFLSSAALLTASVLLAGCQNGTGDGNSATPGNTVGSAAPSGGKPKQIAAILMQDDQFYRLAQFGMEAAAKKHNVELLTGSAGGALDKEISLVDTYASRGVGAILVQPNNPKGSVPALQRAASKGVKIVTYGVPLGKPFVSGGLQSDDVTLGSSTGKVAAQYIQKKFGGKAKIAILDFISQSSDIGPLRPQGFKAEMQKLPGVEIVAQQSAWLAPDAERVTTDILNAHPDITVIWGANEGATVGATTAVKNAGKAGKVAVFGTDVSEQIANFLLSNDNILQASTGQKPYEMGFNAVESAVEAIDGKKLKALTIIPGQLYSRDNPAASKAFLDQVKKLS</sequence>
<feature type="domain" description="Periplasmic binding protein" evidence="5">
    <location>
        <begin position="58"/>
        <end position="311"/>
    </location>
</feature>
<accession>A0A2S8SR40</accession>
<evidence type="ECO:0000256" key="2">
    <source>
        <dbReference type="ARBA" id="ARBA00007639"/>
    </source>
</evidence>
<evidence type="ECO:0000313" key="7">
    <source>
        <dbReference type="Proteomes" id="UP000237684"/>
    </source>
</evidence>
<dbReference type="InParanoid" id="A0A2S8SR40"/>
<dbReference type="InterPro" id="IPR028082">
    <property type="entry name" value="Peripla_BP_I"/>
</dbReference>
<feature type="chain" id="PRO_5015404675" evidence="4">
    <location>
        <begin position="22"/>
        <end position="342"/>
    </location>
</feature>
<comment type="subcellular location">
    <subcellularLocation>
        <location evidence="1">Cell envelope</location>
    </subcellularLocation>
</comment>
<dbReference type="GO" id="GO:0030246">
    <property type="term" value="F:carbohydrate binding"/>
    <property type="evidence" value="ECO:0007669"/>
    <property type="project" value="UniProtKB-ARBA"/>
</dbReference>
<dbReference type="Proteomes" id="UP000237684">
    <property type="component" value="Unassembled WGS sequence"/>
</dbReference>
<organism evidence="6 7">
    <name type="scientific">Abditibacterium utsteinense</name>
    <dbReference type="NCBI Taxonomy" id="1960156"/>
    <lineage>
        <taxon>Bacteria</taxon>
        <taxon>Pseudomonadati</taxon>
        <taxon>Abditibacteriota</taxon>
        <taxon>Abditibacteriia</taxon>
        <taxon>Abditibacteriales</taxon>
        <taxon>Abditibacteriaceae</taxon>
        <taxon>Abditibacterium</taxon>
    </lineage>
</organism>
<dbReference type="PANTHER" id="PTHR46847">
    <property type="entry name" value="D-ALLOSE-BINDING PERIPLASMIC PROTEIN-RELATED"/>
    <property type="match status" value="1"/>
</dbReference>
<evidence type="ECO:0000256" key="3">
    <source>
        <dbReference type="ARBA" id="ARBA00022729"/>
    </source>
</evidence>
<name>A0A2S8SR40_9BACT</name>
<keyword evidence="7" id="KW-1185">Reference proteome</keyword>
<evidence type="ECO:0000256" key="4">
    <source>
        <dbReference type="SAM" id="SignalP"/>
    </source>
</evidence>
<reference evidence="6 7" key="1">
    <citation type="journal article" date="2018" name="Syst. Appl. Microbiol.">
        <title>Abditibacterium utsteinense sp. nov., the first cultivated member of candidate phylum FBP, isolated from ice-free Antarctic soil samples.</title>
        <authorList>
            <person name="Tahon G."/>
            <person name="Tytgat B."/>
            <person name="Lebbe L."/>
            <person name="Carlier A."/>
            <person name="Willems A."/>
        </authorList>
    </citation>
    <scope>NUCLEOTIDE SEQUENCE [LARGE SCALE GENOMIC DNA]</scope>
    <source>
        <strain evidence="6 7">LMG 29911</strain>
    </source>
</reference>
<comment type="caution">
    <text evidence="6">The sequence shown here is derived from an EMBL/GenBank/DDBJ whole genome shotgun (WGS) entry which is preliminary data.</text>
</comment>
<gene>
    <name evidence="6" type="ORF">B1R32_1138</name>
</gene>
<dbReference type="OrthoDB" id="9800520at2"/>
<dbReference type="RefSeq" id="WP_106380526.1">
    <property type="nucleotide sequence ID" value="NZ_NIGF01000013.1"/>
</dbReference>
<evidence type="ECO:0000256" key="1">
    <source>
        <dbReference type="ARBA" id="ARBA00004196"/>
    </source>
</evidence>
<evidence type="ECO:0000259" key="5">
    <source>
        <dbReference type="Pfam" id="PF13407"/>
    </source>
</evidence>